<evidence type="ECO:0000259" key="7">
    <source>
        <dbReference type="SMART" id="SM00849"/>
    </source>
</evidence>
<name>A0ABT9VCZ0_9BACI</name>
<dbReference type="Proteomes" id="UP001224359">
    <property type="component" value="Unassembled WGS sequence"/>
</dbReference>
<protein>
    <submittedName>
        <fullName evidence="8">Competence protein ComEC</fullName>
    </submittedName>
</protein>
<dbReference type="InterPro" id="IPR004477">
    <property type="entry name" value="ComEC_N"/>
</dbReference>
<feature type="transmembrane region" description="Helical" evidence="6">
    <location>
        <begin position="285"/>
        <end position="305"/>
    </location>
</feature>
<keyword evidence="9" id="KW-1185">Reference proteome</keyword>
<comment type="caution">
    <text evidence="8">The sequence shown here is derived from an EMBL/GenBank/DDBJ whole genome shotgun (WGS) entry which is preliminary data.</text>
</comment>
<dbReference type="EMBL" id="JAUSTQ010000002">
    <property type="protein sequence ID" value="MDQ0158685.1"/>
    <property type="molecule type" value="Genomic_DNA"/>
</dbReference>
<dbReference type="InterPro" id="IPR004797">
    <property type="entry name" value="Competence_ComEC/Rec2"/>
</dbReference>
<dbReference type="PANTHER" id="PTHR30619:SF1">
    <property type="entry name" value="RECOMBINATION PROTEIN 2"/>
    <property type="match status" value="1"/>
</dbReference>
<keyword evidence="5 6" id="KW-0472">Membrane</keyword>
<keyword evidence="4 6" id="KW-1133">Transmembrane helix</keyword>
<reference evidence="8 9" key="1">
    <citation type="submission" date="2023-07" db="EMBL/GenBank/DDBJ databases">
        <title>Genomic Encyclopedia of Type Strains, Phase IV (KMG-IV): sequencing the most valuable type-strain genomes for metagenomic binning, comparative biology and taxonomic classification.</title>
        <authorList>
            <person name="Goeker M."/>
        </authorList>
    </citation>
    <scope>NUCLEOTIDE SEQUENCE [LARGE SCALE GENOMIC DNA]</scope>
    <source>
        <strain evidence="8 9">DSM 16460</strain>
    </source>
</reference>
<dbReference type="Pfam" id="PF03772">
    <property type="entry name" value="Competence"/>
    <property type="match status" value="1"/>
</dbReference>
<dbReference type="PANTHER" id="PTHR30619">
    <property type="entry name" value="DNA INTERNALIZATION/COMPETENCE PROTEIN COMEC/REC2"/>
    <property type="match status" value="1"/>
</dbReference>
<feature type="transmembrane region" description="Helical" evidence="6">
    <location>
        <begin position="216"/>
        <end position="232"/>
    </location>
</feature>
<feature type="transmembrane region" description="Helical" evidence="6">
    <location>
        <begin position="195"/>
        <end position="210"/>
    </location>
</feature>
<feature type="domain" description="Metallo-beta-lactamase" evidence="7">
    <location>
        <begin position="442"/>
        <end position="639"/>
    </location>
</feature>
<evidence type="ECO:0000313" key="9">
    <source>
        <dbReference type="Proteomes" id="UP001224359"/>
    </source>
</evidence>
<dbReference type="Pfam" id="PF00753">
    <property type="entry name" value="Lactamase_B"/>
    <property type="match status" value="1"/>
</dbReference>
<dbReference type="NCBIfam" id="TIGR00361">
    <property type="entry name" value="ComEC_Rec2"/>
    <property type="match status" value="1"/>
</dbReference>
<dbReference type="NCBIfam" id="TIGR00360">
    <property type="entry name" value="ComEC_N-term"/>
    <property type="match status" value="1"/>
</dbReference>
<gene>
    <name evidence="8" type="ORF">J2S77_000641</name>
</gene>
<evidence type="ECO:0000313" key="8">
    <source>
        <dbReference type="EMBL" id="MDQ0158685.1"/>
    </source>
</evidence>
<keyword evidence="2" id="KW-1003">Cell membrane</keyword>
<dbReference type="Pfam" id="PF13567">
    <property type="entry name" value="DUF4131"/>
    <property type="match status" value="1"/>
</dbReference>
<evidence type="ECO:0000256" key="3">
    <source>
        <dbReference type="ARBA" id="ARBA00022692"/>
    </source>
</evidence>
<dbReference type="InterPro" id="IPR025405">
    <property type="entry name" value="DUF4131"/>
</dbReference>
<feature type="transmembrane region" description="Helical" evidence="6">
    <location>
        <begin position="384"/>
        <end position="402"/>
    </location>
</feature>
<organism evidence="8 9">
    <name type="scientific">Alkalibacillus salilacus</name>
    <dbReference type="NCBI Taxonomy" id="284582"/>
    <lineage>
        <taxon>Bacteria</taxon>
        <taxon>Bacillati</taxon>
        <taxon>Bacillota</taxon>
        <taxon>Bacilli</taxon>
        <taxon>Bacillales</taxon>
        <taxon>Bacillaceae</taxon>
        <taxon>Alkalibacillus</taxon>
    </lineage>
</organism>
<feature type="transmembrane region" description="Helical" evidence="6">
    <location>
        <begin position="244"/>
        <end position="273"/>
    </location>
</feature>
<dbReference type="CDD" id="cd07731">
    <property type="entry name" value="ComA-like_MBL-fold"/>
    <property type="match status" value="1"/>
</dbReference>
<evidence type="ECO:0000256" key="4">
    <source>
        <dbReference type="ARBA" id="ARBA00022989"/>
    </source>
</evidence>
<feature type="transmembrane region" description="Helical" evidence="6">
    <location>
        <begin position="409"/>
        <end position="428"/>
    </location>
</feature>
<dbReference type="SUPFAM" id="SSF56281">
    <property type="entry name" value="Metallo-hydrolase/oxidoreductase"/>
    <property type="match status" value="1"/>
</dbReference>
<dbReference type="Gene3D" id="3.60.15.10">
    <property type="entry name" value="Ribonuclease Z/Hydroxyacylglutathione hydrolase-like"/>
    <property type="match status" value="1"/>
</dbReference>
<evidence type="ECO:0000256" key="5">
    <source>
        <dbReference type="ARBA" id="ARBA00023136"/>
    </source>
</evidence>
<dbReference type="InterPro" id="IPR001279">
    <property type="entry name" value="Metallo-B-lactamas"/>
</dbReference>
<evidence type="ECO:0000256" key="2">
    <source>
        <dbReference type="ARBA" id="ARBA00022475"/>
    </source>
</evidence>
<keyword evidence="3 6" id="KW-0812">Transmembrane</keyword>
<dbReference type="SMART" id="SM00849">
    <property type="entry name" value="Lactamase_B"/>
    <property type="match status" value="1"/>
</dbReference>
<proteinExistence type="predicted"/>
<feature type="transmembrane region" description="Helical" evidence="6">
    <location>
        <begin position="317"/>
        <end position="343"/>
    </location>
</feature>
<accession>A0ABT9VCZ0</accession>
<evidence type="ECO:0000256" key="6">
    <source>
        <dbReference type="SAM" id="Phobius"/>
    </source>
</evidence>
<sequence length="686" mass="77547">MTPTPQSLTPIQEKWNYQHTVTIKSDQNIHDQSYSYVAELEDGQRVQLFFDQEAELSHVVHGATCYLEAELSSPDPATNPGQFDYRSFLQNEGIVAISYNPTLINCDGNSVLSHLYQYRSTLMGGLNETYQADTIAWLNALIFGDRQGLDEEVLGVYQFWNITHLLAISGLHVGLTLGMIYYVLLYGLKLPKERINLILLFFIPFYIVIAGANPPVIRAGLMAALFIILSFYKKRLDTTDILSFIFLVVLWIDPYLIYQLGFQFSFVVTFSLVLSKSLLTQSNHWLSQSLIISLVSQLAILPIQLTHFHFTNALSILINLIMVPVYSVLIIPLSILLLISVWLPQPISFLLERVFLSMQEVIQSIFSIMGQPYFATWVTGEPPMIAIVLFYISWLVMMRLWALKELGKAALAGCVMISILLIAQYSVYLDKNLYLTMLDVGQAEAVVLELPNREGVFLFDAGEEVSFSEVQSHDNYENIIKPFLWSRGIKHLDGLWISHADYDHIGSASQVIHDFHPELLFRYSLEQSELDSLDGTTMQVEKGDIIKWKDTTFTVLAPDVGKVTDDENERSVVVLVEYDDFSILMTGDITNSVEEELMNAEKLGEVDILKVAHHGSDTSTSESFLQHVNPTTGLISVGHNNHYNHPSPEVYDRLVKHDIAVYRTDENGAITIKFIDGQHTADPFIP</sequence>
<feature type="transmembrane region" description="Helical" evidence="6">
    <location>
        <begin position="165"/>
        <end position="188"/>
    </location>
</feature>
<dbReference type="InterPro" id="IPR035681">
    <property type="entry name" value="ComA-like_MBL"/>
</dbReference>
<dbReference type="InterPro" id="IPR052159">
    <property type="entry name" value="Competence_DNA_uptake"/>
</dbReference>
<evidence type="ECO:0000256" key="1">
    <source>
        <dbReference type="ARBA" id="ARBA00004651"/>
    </source>
</evidence>
<dbReference type="InterPro" id="IPR036866">
    <property type="entry name" value="RibonucZ/Hydroxyglut_hydro"/>
</dbReference>
<comment type="subcellular location">
    <subcellularLocation>
        <location evidence="1">Cell membrane</location>
        <topology evidence="1">Multi-pass membrane protein</topology>
    </subcellularLocation>
</comment>